<name>A0A016U843_9BILA</name>
<dbReference type="Proteomes" id="UP000024635">
    <property type="component" value="Unassembled WGS sequence"/>
</dbReference>
<keyword evidence="2" id="KW-1185">Reference proteome</keyword>
<protein>
    <submittedName>
        <fullName evidence="1">Uncharacterized protein</fullName>
    </submittedName>
</protein>
<evidence type="ECO:0000313" key="2">
    <source>
        <dbReference type="Proteomes" id="UP000024635"/>
    </source>
</evidence>
<accession>A0A016U843</accession>
<gene>
    <name evidence="1" type="primary">Acey_s0051.g2162</name>
    <name evidence="1" type="ORF">Y032_0051g2162</name>
</gene>
<evidence type="ECO:0000313" key="1">
    <source>
        <dbReference type="EMBL" id="EYC11350.1"/>
    </source>
</evidence>
<proteinExistence type="predicted"/>
<organism evidence="1 2">
    <name type="scientific">Ancylostoma ceylanicum</name>
    <dbReference type="NCBI Taxonomy" id="53326"/>
    <lineage>
        <taxon>Eukaryota</taxon>
        <taxon>Metazoa</taxon>
        <taxon>Ecdysozoa</taxon>
        <taxon>Nematoda</taxon>
        <taxon>Chromadorea</taxon>
        <taxon>Rhabditida</taxon>
        <taxon>Rhabditina</taxon>
        <taxon>Rhabditomorpha</taxon>
        <taxon>Strongyloidea</taxon>
        <taxon>Ancylostomatidae</taxon>
        <taxon>Ancylostomatinae</taxon>
        <taxon>Ancylostoma</taxon>
    </lineage>
</organism>
<sequence>MPSTSPSSRLRESRCNVDILIKWTNFLVFNGTRLNLCGFVVTYEMVFVTIQSRIILLEYWGLLVVSCAMKYPWSYETTSTVLKCIVALSNVQFQN</sequence>
<dbReference type="AlphaFoldDB" id="A0A016U843"/>
<comment type="caution">
    <text evidence="1">The sequence shown here is derived from an EMBL/GenBank/DDBJ whole genome shotgun (WGS) entry which is preliminary data.</text>
</comment>
<dbReference type="EMBL" id="JARK01001387">
    <property type="protein sequence ID" value="EYC11350.1"/>
    <property type="molecule type" value="Genomic_DNA"/>
</dbReference>
<reference evidence="2" key="1">
    <citation type="journal article" date="2015" name="Nat. Genet.">
        <title>The genome and transcriptome of the zoonotic hookworm Ancylostoma ceylanicum identify infection-specific gene families.</title>
        <authorList>
            <person name="Schwarz E.M."/>
            <person name="Hu Y."/>
            <person name="Antoshechkin I."/>
            <person name="Miller M.M."/>
            <person name="Sternberg P.W."/>
            <person name="Aroian R.V."/>
        </authorList>
    </citation>
    <scope>NUCLEOTIDE SEQUENCE</scope>
    <source>
        <strain evidence="2">HY135</strain>
    </source>
</reference>